<dbReference type="InterPro" id="IPR025449">
    <property type="entry name" value="JetB"/>
</dbReference>
<keyword evidence="2" id="KW-1185">Reference proteome</keyword>
<evidence type="ECO:0000313" key="2">
    <source>
        <dbReference type="Proteomes" id="UP001271780"/>
    </source>
</evidence>
<reference evidence="1 2" key="1">
    <citation type="submission" date="2023-08" db="EMBL/GenBank/DDBJ databases">
        <title>Implementing the SeqCode for naming new Mesorhizobium species isolated from Vachellia karroo root nodules.</title>
        <authorList>
            <person name="Van Lill M."/>
        </authorList>
    </citation>
    <scope>NUCLEOTIDE SEQUENCE [LARGE SCALE GENOMIC DNA]</scope>
    <source>
        <strain evidence="1 2">VK23A</strain>
    </source>
</reference>
<evidence type="ECO:0000313" key="1">
    <source>
        <dbReference type="EMBL" id="MDX8474832.1"/>
    </source>
</evidence>
<gene>
    <name evidence="1" type="ORF">RFM27_22340</name>
</gene>
<sequence length="216" mass="25172">MLTEFEELESRYGSDKGADLRKACRYLLRHQFVYSGDRGVATVYDVIMDSRFRRVIDNFFDCIGYRVHREQDEQWAGIVLEDEEMSSTPKMKADETIVLLVAAAHWQDEANQGNVEERATVLTTFNVLYEKYREMAERGTKMLVSQSRFQDILEDLAARNLIWLGEFDRVLQDREVVVRPIIKLVSGSDALRRIEEQVALEDYEPRQLGPVEEKVQ</sequence>
<name>A0ABU4XMJ6_9HYPH</name>
<dbReference type="Proteomes" id="UP001271780">
    <property type="component" value="Unassembled WGS sequence"/>
</dbReference>
<proteinExistence type="predicted"/>
<dbReference type="EMBL" id="JAVIIZ010000015">
    <property type="protein sequence ID" value="MDX8474832.1"/>
    <property type="molecule type" value="Genomic_DNA"/>
</dbReference>
<dbReference type="RefSeq" id="WP_320249878.1">
    <property type="nucleotide sequence ID" value="NZ_JAVIIX010000014.1"/>
</dbReference>
<comment type="caution">
    <text evidence="1">The sequence shown here is derived from an EMBL/GenBank/DDBJ whole genome shotgun (WGS) entry which is preliminary data.</text>
</comment>
<protein>
    <submittedName>
        <fullName evidence="1">DUF4194 domain-containing protein</fullName>
    </submittedName>
</protein>
<organism evidence="1 2">
    <name type="scientific">Mesorhizobium dulcispinae</name>
    <dbReference type="NCBI Taxonomy" id="3072316"/>
    <lineage>
        <taxon>Bacteria</taxon>
        <taxon>Pseudomonadati</taxon>
        <taxon>Pseudomonadota</taxon>
        <taxon>Alphaproteobacteria</taxon>
        <taxon>Hyphomicrobiales</taxon>
        <taxon>Phyllobacteriaceae</taxon>
        <taxon>Mesorhizobium</taxon>
    </lineage>
</organism>
<accession>A0ABU4XMJ6</accession>
<dbReference type="Pfam" id="PF13835">
    <property type="entry name" value="DUF4194"/>
    <property type="match status" value="1"/>
</dbReference>